<dbReference type="InterPro" id="IPR047650">
    <property type="entry name" value="Transpos_IS110"/>
</dbReference>
<protein>
    <submittedName>
        <fullName evidence="3">IS110 family transposase</fullName>
    </submittedName>
</protein>
<dbReference type="Pfam" id="PF02371">
    <property type="entry name" value="Transposase_20"/>
    <property type="match status" value="1"/>
</dbReference>
<evidence type="ECO:0000259" key="1">
    <source>
        <dbReference type="Pfam" id="PF01548"/>
    </source>
</evidence>
<dbReference type="NCBIfam" id="NF033542">
    <property type="entry name" value="transpos_IS110"/>
    <property type="match status" value="1"/>
</dbReference>
<feature type="domain" description="Transposase IS116/IS110/IS902 C-terminal" evidence="2">
    <location>
        <begin position="214"/>
        <end position="287"/>
    </location>
</feature>
<comment type="caution">
    <text evidence="3">The sequence shown here is derived from an EMBL/GenBank/DDBJ whole genome shotgun (WGS) entry which is preliminary data.</text>
</comment>
<dbReference type="InterPro" id="IPR002525">
    <property type="entry name" value="Transp_IS110-like_N"/>
</dbReference>
<accession>A0ABT0GLS9</accession>
<dbReference type="InterPro" id="IPR003346">
    <property type="entry name" value="Transposase_20"/>
</dbReference>
<dbReference type="EMBL" id="JALNMH010000018">
    <property type="protein sequence ID" value="MCK7595465.1"/>
    <property type="molecule type" value="Genomic_DNA"/>
</dbReference>
<organism evidence="3 4">
    <name type="scientific">Pseudomarimonas salicorniae</name>
    <dbReference type="NCBI Taxonomy" id="2933270"/>
    <lineage>
        <taxon>Bacteria</taxon>
        <taxon>Pseudomonadati</taxon>
        <taxon>Pseudomonadota</taxon>
        <taxon>Gammaproteobacteria</taxon>
        <taxon>Lysobacterales</taxon>
        <taxon>Lysobacteraceae</taxon>
        <taxon>Pseudomarimonas</taxon>
    </lineage>
</organism>
<sequence>MNATTVAIDLAKDVFELAFADSDARIVQRKRLSRARLAAEFHNRPPMTVVMEACSSSHYWARRLAAMGHRPLLLPAQHAKPFVRGNKTDRSDVAGLLTAFTVGDIRPVPIKTAEQQGIQGLHRIREHHKHQRTASINILRGLLREFGLVIAAGSHKVRSAALAALEDGENDLPMALRHALYELLQQIDTHSAAMARVEGALAEFAARDVRSQRYQTATGVGLITATALSAGQGELDRFPSGRHFASSLGLTPREFSSGNSRRLGKLTRRGDVYLRQLLIHGARSLLQSAAIRRRHGKELDRLSAWAIQLSDRVGHSKAACAVANKLARRLWAAEHHRASFDPNHVSQRPAAH</sequence>
<dbReference type="PANTHER" id="PTHR33055:SF3">
    <property type="entry name" value="PUTATIVE TRANSPOSASE FOR IS117-RELATED"/>
    <property type="match status" value="1"/>
</dbReference>
<dbReference type="PANTHER" id="PTHR33055">
    <property type="entry name" value="TRANSPOSASE FOR INSERTION SEQUENCE ELEMENT IS1111A"/>
    <property type="match status" value="1"/>
</dbReference>
<feature type="domain" description="Transposase IS110-like N-terminal" evidence="1">
    <location>
        <begin position="6"/>
        <end position="145"/>
    </location>
</feature>
<evidence type="ECO:0000313" key="4">
    <source>
        <dbReference type="Proteomes" id="UP001431449"/>
    </source>
</evidence>
<keyword evidence="4" id="KW-1185">Reference proteome</keyword>
<reference evidence="3" key="1">
    <citation type="submission" date="2022-04" db="EMBL/GenBank/DDBJ databases">
        <title>Lysobacter sp. CAU 1642 isolated from sea sand.</title>
        <authorList>
            <person name="Kim W."/>
        </authorList>
    </citation>
    <scope>NUCLEOTIDE SEQUENCE</scope>
    <source>
        <strain evidence="3">CAU 1642</strain>
    </source>
</reference>
<dbReference type="RefSeq" id="WP_248211431.1">
    <property type="nucleotide sequence ID" value="NZ_JALNMH010000018.1"/>
</dbReference>
<name>A0ABT0GLS9_9GAMM</name>
<dbReference type="Proteomes" id="UP001431449">
    <property type="component" value="Unassembled WGS sequence"/>
</dbReference>
<dbReference type="Pfam" id="PF01548">
    <property type="entry name" value="DEDD_Tnp_IS110"/>
    <property type="match status" value="1"/>
</dbReference>
<gene>
    <name evidence="3" type="ORF">M0G41_17555</name>
</gene>
<evidence type="ECO:0000313" key="3">
    <source>
        <dbReference type="EMBL" id="MCK7595465.1"/>
    </source>
</evidence>
<evidence type="ECO:0000259" key="2">
    <source>
        <dbReference type="Pfam" id="PF02371"/>
    </source>
</evidence>
<proteinExistence type="predicted"/>